<comment type="caution">
    <text evidence="2">The sequence shown here is derived from an EMBL/GenBank/DDBJ whole genome shotgun (WGS) entry which is preliminary data.</text>
</comment>
<feature type="region of interest" description="Disordered" evidence="1">
    <location>
        <begin position="86"/>
        <end position="111"/>
    </location>
</feature>
<reference evidence="2" key="1">
    <citation type="submission" date="2022-02" db="EMBL/GenBank/DDBJ databases">
        <authorList>
            <person name="Henning P.M."/>
            <person name="McCubbin A.G."/>
            <person name="Shore J.S."/>
        </authorList>
    </citation>
    <scope>NUCLEOTIDE SEQUENCE</scope>
    <source>
        <strain evidence="2">F60SS</strain>
        <tissue evidence="2">Leaves</tissue>
    </source>
</reference>
<keyword evidence="3" id="KW-1185">Reference proteome</keyword>
<evidence type="ECO:0000313" key="2">
    <source>
        <dbReference type="EMBL" id="KAJ4825857.1"/>
    </source>
</evidence>
<name>A0A9Q0J2P8_9ROSI</name>
<accession>A0A9Q0J2P8</accession>
<dbReference type="EMBL" id="JAKUCV010006793">
    <property type="protein sequence ID" value="KAJ4825857.1"/>
    <property type="molecule type" value="Genomic_DNA"/>
</dbReference>
<organism evidence="2 3">
    <name type="scientific">Turnera subulata</name>
    <dbReference type="NCBI Taxonomy" id="218843"/>
    <lineage>
        <taxon>Eukaryota</taxon>
        <taxon>Viridiplantae</taxon>
        <taxon>Streptophyta</taxon>
        <taxon>Embryophyta</taxon>
        <taxon>Tracheophyta</taxon>
        <taxon>Spermatophyta</taxon>
        <taxon>Magnoliopsida</taxon>
        <taxon>eudicotyledons</taxon>
        <taxon>Gunneridae</taxon>
        <taxon>Pentapetalae</taxon>
        <taxon>rosids</taxon>
        <taxon>fabids</taxon>
        <taxon>Malpighiales</taxon>
        <taxon>Passifloraceae</taxon>
        <taxon>Turnera</taxon>
    </lineage>
</organism>
<feature type="non-terminal residue" evidence="2">
    <location>
        <position position="1"/>
    </location>
</feature>
<evidence type="ECO:0000256" key="1">
    <source>
        <dbReference type="SAM" id="MobiDB-lite"/>
    </source>
</evidence>
<dbReference type="Proteomes" id="UP001141552">
    <property type="component" value="Unassembled WGS sequence"/>
</dbReference>
<gene>
    <name evidence="2" type="ORF">Tsubulata_034405</name>
</gene>
<protein>
    <submittedName>
        <fullName evidence="2">Uncharacterized protein</fullName>
    </submittedName>
</protein>
<feature type="compositionally biased region" description="Basic and acidic residues" evidence="1">
    <location>
        <begin position="102"/>
        <end position="111"/>
    </location>
</feature>
<evidence type="ECO:0000313" key="3">
    <source>
        <dbReference type="Proteomes" id="UP001141552"/>
    </source>
</evidence>
<reference evidence="2" key="2">
    <citation type="journal article" date="2023" name="Plants (Basel)">
        <title>Annotation of the Turnera subulata (Passifloraceae) Draft Genome Reveals the S-Locus Evolved after the Divergence of Turneroideae from Passifloroideae in a Stepwise Manner.</title>
        <authorList>
            <person name="Henning P.M."/>
            <person name="Roalson E.H."/>
            <person name="Mir W."/>
            <person name="McCubbin A.G."/>
            <person name="Shore J.S."/>
        </authorList>
    </citation>
    <scope>NUCLEOTIDE SEQUENCE</scope>
    <source>
        <strain evidence="2">F60SS</strain>
    </source>
</reference>
<proteinExistence type="predicted"/>
<dbReference type="AlphaFoldDB" id="A0A9Q0J2P8"/>
<sequence>SDIDKTITQHTLTSHHHSLGHLKTQILNFQFTPKTKTQKKRNPSGLPKHSTISIHHLIHPFVLVLHPHNSSPSSISLLLKAQTPLEPQIRKEPPKSVVLTSHRRDLDLRLA</sequence>